<evidence type="ECO:0000256" key="6">
    <source>
        <dbReference type="ARBA" id="ARBA00022703"/>
    </source>
</evidence>
<evidence type="ECO:0000256" key="10">
    <source>
        <dbReference type="ARBA" id="ARBA00023098"/>
    </source>
</evidence>
<evidence type="ECO:0000256" key="7">
    <source>
        <dbReference type="ARBA" id="ARBA00022801"/>
    </source>
</evidence>
<evidence type="ECO:0000256" key="15">
    <source>
        <dbReference type="ARBA" id="ARBA00038456"/>
    </source>
</evidence>
<sequence>MTVETAATEETGGSDRESRLAALGVLAEQVRELMDAVVLTDVAEDEIARVTEEVAVLTERLRAARRDTPLQPEIAPDGSFRHLGNAVAGDCNPYALPLKAEVTPDGVRAEPTFRPMHEGPPNSVHGGVTAMILDHLFGTAAAAAGRLGMTASLTVRYRRPTPYGRPLVADAAVTRTEGRKTWVDGRIATPDGTVLVEATGLFITPTAWLPASEEVADRV</sequence>
<evidence type="ECO:0000313" key="27">
    <source>
        <dbReference type="Proteomes" id="UP000319213"/>
    </source>
</evidence>
<evidence type="ECO:0000256" key="2">
    <source>
        <dbReference type="ARBA" id="ARBA00004496"/>
    </source>
</evidence>
<dbReference type="SUPFAM" id="SSF54637">
    <property type="entry name" value="Thioesterase/thiol ester dehydrase-isomerase"/>
    <property type="match status" value="1"/>
</dbReference>
<comment type="subcellular location">
    <subcellularLocation>
        <location evidence="3">Cell projection</location>
        <location evidence="3">Ruffle membrane</location>
    </subcellularLocation>
    <subcellularLocation>
        <location evidence="2">Cytoplasm</location>
    </subcellularLocation>
    <subcellularLocation>
        <location evidence="1">Membrane</location>
        <topology evidence="1">Peripheral membrane protein</topology>
    </subcellularLocation>
</comment>
<evidence type="ECO:0000256" key="16">
    <source>
        <dbReference type="ARBA" id="ARBA00038848"/>
    </source>
</evidence>
<dbReference type="EC" id="3.1.2.2" evidence="16"/>
<keyword evidence="7" id="KW-0378">Hydrolase</keyword>
<dbReference type="PANTHER" id="PTHR12418:SF19">
    <property type="entry name" value="ACYL-COENZYME A THIOESTERASE THEM4"/>
    <property type="match status" value="1"/>
</dbReference>
<dbReference type="Pfam" id="PF03061">
    <property type="entry name" value="4HBT"/>
    <property type="match status" value="1"/>
</dbReference>
<evidence type="ECO:0000256" key="3">
    <source>
        <dbReference type="ARBA" id="ARBA00004632"/>
    </source>
</evidence>
<comment type="caution">
    <text evidence="26">The sequence shown here is derived from an EMBL/GenBank/DDBJ whole genome shotgun (WGS) entry which is preliminary data.</text>
</comment>
<evidence type="ECO:0000256" key="1">
    <source>
        <dbReference type="ARBA" id="ARBA00004170"/>
    </source>
</evidence>
<dbReference type="GO" id="GO:0016020">
    <property type="term" value="C:membrane"/>
    <property type="evidence" value="ECO:0007669"/>
    <property type="project" value="UniProtKB-SubCell"/>
</dbReference>
<evidence type="ECO:0000313" key="26">
    <source>
        <dbReference type="EMBL" id="TQM76473.1"/>
    </source>
</evidence>
<evidence type="ECO:0000256" key="18">
    <source>
        <dbReference type="ARBA" id="ARBA00043210"/>
    </source>
</evidence>
<dbReference type="RefSeq" id="WP_142260352.1">
    <property type="nucleotide sequence ID" value="NZ_BMPV01000001.1"/>
</dbReference>
<keyword evidence="12" id="KW-0966">Cell projection</keyword>
<evidence type="ECO:0000259" key="25">
    <source>
        <dbReference type="Pfam" id="PF03061"/>
    </source>
</evidence>
<reference evidence="26 27" key="1">
    <citation type="submission" date="2019-06" db="EMBL/GenBank/DDBJ databases">
        <title>Sequencing the genomes of 1000 actinobacteria strains.</title>
        <authorList>
            <person name="Klenk H.-P."/>
        </authorList>
    </citation>
    <scope>NUCLEOTIDE SEQUENCE [LARGE SCALE GENOMIC DNA]</scope>
    <source>
        <strain evidence="26 27">DSM 43186</strain>
    </source>
</reference>
<keyword evidence="27" id="KW-1185">Reference proteome</keyword>
<dbReference type="GO" id="GO:0006631">
    <property type="term" value="P:fatty acid metabolic process"/>
    <property type="evidence" value="ECO:0007669"/>
    <property type="project" value="UniProtKB-KW"/>
</dbReference>
<comment type="catalytic activity">
    <reaction evidence="22">
        <text>dodecanoyl-CoA + H2O = dodecanoate + CoA + H(+)</text>
        <dbReference type="Rhea" id="RHEA:30135"/>
        <dbReference type="ChEBI" id="CHEBI:15377"/>
        <dbReference type="ChEBI" id="CHEBI:15378"/>
        <dbReference type="ChEBI" id="CHEBI:18262"/>
        <dbReference type="ChEBI" id="CHEBI:57287"/>
        <dbReference type="ChEBI" id="CHEBI:57375"/>
    </reaction>
    <physiologicalReaction direction="left-to-right" evidence="22">
        <dbReference type="Rhea" id="RHEA:30136"/>
    </physiologicalReaction>
</comment>
<evidence type="ECO:0000256" key="13">
    <source>
        <dbReference type="ARBA" id="ARBA00035852"/>
    </source>
</evidence>
<comment type="catalytic activity">
    <reaction evidence="19">
        <text>octanoyl-CoA + H2O = octanoate + CoA + H(+)</text>
        <dbReference type="Rhea" id="RHEA:30143"/>
        <dbReference type="ChEBI" id="CHEBI:15377"/>
        <dbReference type="ChEBI" id="CHEBI:15378"/>
        <dbReference type="ChEBI" id="CHEBI:25646"/>
        <dbReference type="ChEBI" id="CHEBI:57287"/>
        <dbReference type="ChEBI" id="CHEBI:57386"/>
    </reaction>
    <physiologicalReaction direction="left-to-right" evidence="19">
        <dbReference type="Rhea" id="RHEA:30144"/>
    </physiologicalReaction>
</comment>
<comment type="catalytic activity">
    <reaction evidence="14">
        <text>(9Z)-octadecenoyl-CoA + H2O = (9Z)-octadecenoate + CoA + H(+)</text>
        <dbReference type="Rhea" id="RHEA:40139"/>
        <dbReference type="ChEBI" id="CHEBI:15377"/>
        <dbReference type="ChEBI" id="CHEBI:15378"/>
        <dbReference type="ChEBI" id="CHEBI:30823"/>
        <dbReference type="ChEBI" id="CHEBI:57287"/>
        <dbReference type="ChEBI" id="CHEBI:57387"/>
    </reaction>
    <physiologicalReaction direction="left-to-right" evidence="14">
        <dbReference type="Rhea" id="RHEA:40140"/>
    </physiologicalReaction>
</comment>
<dbReference type="PANTHER" id="PTHR12418">
    <property type="entry name" value="ACYL-COENZYME A THIOESTERASE THEM4"/>
    <property type="match status" value="1"/>
</dbReference>
<comment type="catalytic activity">
    <reaction evidence="13">
        <text>(5Z,8Z,11Z,14Z)-eicosatetraenoyl-CoA + H2O = (5Z,8Z,11Z,14Z)-eicosatetraenoate + CoA + H(+)</text>
        <dbReference type="Rhea" id="RHEA:40151"/>
        <dbReference type="ChEBI" id="CHEBI:15377"/>
        <dbReference type="ChEBI" id="CHEBI:15378"/>
        <dbReference type="ChEBI" id="CHEBI:32395"/>
        <dbReference type="ChEBI" id="CHEBI:57287"/>
        <dbReference type="ChEBI" id="CHEBI:57368"/>
    </reaction>
    <physiologicalReaction direction="left-to-right" evidence="13">
        <dbReference type="Rhea" id="RHEA:40152"/>
    </physiologicalReaction>
</comment>
<evidence type="ECO:0000256" key="17">
    <source>
        <dbReference type="ARBA" id="ARBA00040123"/>
    </source>
</evidence>
<evidence type="ECO:0000256" key="21">
    <source>
        <dbReference type="ARBA" id="ARBA00047969"/>
    </source>
</evidence>
<dbReference type="AlphaFoldDB" id="A0A543J0Y7"/>
<evidence type="ECO:0000256" key="8">
    <source>
        <dbReference type="ARBA" id="ARBA00022832"/>
    </source>
</evidence>
<evidence type="ECO:0000256" key="23">
    <source>
        <dbReference type="ARBA" id="ARBA00048180"/>
    </source>
</evidence>
<dbReference type="EMBL" id="VFPQ01000001">
    <property type="protein sequence ID" value="TQM76473.1"/>
    <property type="molecule type" value="Genomic_DNA"/>
</dbReference>
<protein>
    <recommendedName>
        <fullName evidence="17">Acyl-coenzyme A thioesterase THEM4</fullName>
        <ecNumber evidence="16">3.1.2.2</ecNumber>
    </recommendedName>
    <alternativeName>
        <fullName evidence="18">Thioesterase superfamily member 4</fullName>
    </alternativeName>
</protein>
<dbReference type="GO" id="GO:0005737">
    <property type="term" value="C:cytoplasm"/>
    <property type="evidence" value="ECO:0007669"/>
    <property type="project" value="UniProtKB-SubCell"/>
</dbReference>
<evidence type="ECO:0000256" key="22">
    <source>
        <dbReference type="ARBA" id="ARBA00048074"/>
    </source>
</evidence>
<keyword evidence="9" id="KW-0809">Transit peptide</keyword>
<evidence type="ECO:0000256" key="11">
    <source>
        <dbReference type="ARBA" id="ARBA00023136"/>
    </source>
</evidence>
<dbReference type="InterPro" id="IPR052365">
    <property type="entry name" value="THEM4/THEM5_acyl-CoA_thioest"/>
</dbReference>
<keyword evidence="8" id="KW-0276">Fatty acid metabolism</keyword>
<dbReference type="Gene3D" id="3.10.129.10">
    <property type="entry name" value="Hotdog Thioesterase"/>
    <property type="match status" value="1"/>
</dbReference>
<organism evidence="26 27">
    <name type="scientific">Thermopolyspora flexuosa</name>
    <dbReference type="NCBI Taxonomy" id="103836"/>
    <lineage>
        <taxon>Bacteria</taxon>
        <taxon>Bacillati</taxon>
        <taxon>Actinomycetota</taxon>
        <taxon>Actinomycetes</taxon>
        <taxon>Streptosporangiales</taxon>
        <taxon>Streptosporangiaceae</taxon>
        <taxon>Thermopolyspora</taxon>
    </lineage>
</organism>
<evidence type="ECO:0000256" key="24">
    <source>
        <dbReference type="SAM" id="Coils"/>
    </source>
</evidence>
<name>A0A543J0Y7_9ACTN</name>
<comment type="catalytic activity">
    <reaction evidence="23">
        <text>tetradecanoyl-CoA + H2O = tetradecanoate + CoA + H(+)</text>
        <dbReference type="Rhea" id="RHEA:40119"/>
        <dbReference type="ChEBI" id="CHEBI:15377"/>
        <dbReference type="ChEBI" id="CHEBI:15378"/>
        <dbReference type="ChEBI" id="CHEBI:30807"/>
        <dbReference type="ChEBI" id="CHEBI:57287"/>
        <dbReference type="ChEBI" id="CHEBI:57385"/>
    </reaction>
    <physiologicalReaction direction="left-to-right" evidence="23">
        <dbReference type="Rhea" id="RHEA:40120"/>
    </physiologicalReaction>
</comment>
<dbReference type="InterPro" id="IPR006683">
    <property type="entry name" value="Thioestr_dom"/>
</dbReference>
<keyword evidence="11" id="KW-0472">Membrane</keyword>
<dbReference type="Proteomes" id="UP000319213">
    <property type="component" value="Unassembled WGS sequence"/>
</dbReference>
<dbReference type="InterPro" id="IPR029069">
    <property type="entry name" value="HotDog_dom_sf"/>
</dbReference>
<dbReference type="CDD" id="cd03443">
    <property type="entry name" value="PaaI_thioesterase"/>
    <property type="match status" value="1"/>
</dbReference>
<evidence type="ECO:0000256" key="9">
    <source>
        <dbReference type="ARBA" id="ARBA00022946"/>
    </source>
</evidence>
<feature type="coiled-coil region" evidence="24">
    <location>
        <begin position="40"/>
        <end position="67"/>
    </location>
</feature>
<evidence type="ECO:0000256" key="20">
    <source>
        <dbReference type="ARBA" id="ARBA00047734"/>
    </source>
</evidence>
<keyword evidence="6" id="KW-0053">Apoptosis</keyword>
<comment type="similarity">
    <text evidence="15">Belongs to the THEM4/THEM5 thioesterase family.</text>
</comment>
<evidence type="ECO:0000256" key="14">
    <source>
        <dbReference type="ARBA" id="ARBA00037002"/>
    </source>
</evidence>
<evidence type="ECO:0000256" key="5">
    <source>
        <dbReference type="ARBA" id="ARBA00022490"/>
    </source>
</evidence>
<keyword evidence="4" id="KW-1003">Cell membrane</keyword>
<dbReference type="OrthoDB" id="5242242at2"/>
<evidence type="ECO:0000256" key="19">
    <source>
        <dbReference type="ARBA" id="ARBA00047588"/>
    </source>
</evidence>
<comment type="catalytic activity">
    <reaction evidence="20">
        <text>hexadecanoyl-CoA + H2O = hexadecanoate + CoA + H(+)</text>
        <dbReference type="Rhea" id="RHEA:16645"/>
        <dbReference type="ChEBI" id="CHEBI:7896"/>
        <dbReference type="ChEBI" id="CHEBI:15377"/>
        <dbReference type="ChEBI" id="CHEBI:15378"/>
        <dbReference type="ChEBI" id="CHEBI:57287"/>
        <dbReference type="ChEBI" id="CHEBI:57379"/>
        <dbReference type="EC" id="3.1.2.2"/>
    </reaction>
    <physiologicalReaction direction="left-to-right" evidence="20">
        <dbReference type="Rhea" id="RHEA:16646"/>
    </physiologicalReaction>
</comment>
<feature type="domain" description="Thioesterase" evidence="25">
    <location>
        <begin position="123"/>
        <end position="194"/>
    </location>
</feature>
<evidence type="ECO:0000256" key="4">
    <source>
        <dbReference type="ARBA" id="ARBA00022475"/>
    </source>
</evidence>
<proteinExistence type="inferred from homology"/>
<comment type="catalytic activity">
    <reaction evidence="21">
        <text>decanoyl-CoA + H2O = decanoate + CoA + H(+)</text>
        <dbReference type="Rhea" id="RHEA:40059"/>
        <dbReference type="ChEBI" id="CHEBI:15377"/>
        <dbReference type="ChEBI" id="CHEBI:15378"/>
        <dbReference type="ChEBI" id="CHEBI:27689"/>
        <dbReference type="ChEBI" id="CHEBI:57287"/>
        <dbReference type="ChEBI" id="CHEBI:61430"/>
    </reaction>
    <physiologicalReaction direction="left-to-right" evidence="21">
        <dbReference type="Rhea" id="RHEA:40060"/>
    </physiologicalReaction>
</comment>
<keyword evidence="10" id="KW-0443">Lipid metabolism</keyword>
<dbReference type="GO" id="GO:0016787">
    <property type="term" value="F:hydrolase activity"/>
    <property type="evidence" value="ECO:0007669"/>
    <property type="project" value="UniProtKB-KW"/>
</dbReference>
<gene>
    <name evidence="26" type="ORF">FHX40_3208</name>
</gene>
<accession>A0A543J0Y7</accession>
<evidence type="ECO:0000256" key="12">
    <source>
        <dbReference type="ARBA" id="ARBA00023273"/>
    </source>
</evidence>
<keyword evidence="24" id="KW-0175">Coiled coil</keyword>
<keyword evidence="5" id="KW-0963">Cytoplasm</keyword>